<accession>A0A8C2TWA3</accession>
<dbReference type="Proteomes" id="UP000694412">
    <property type="component" value="Chromosome 25"/>
</dbReference>
<keyword evidence="3" id="KW-1185">Reference proteome</keyword>
<proteinExistence type="predicted"/>
<dbReference type="InterPro" id="IPR036770">
    <property type="entry name" value="Ankyrin_rpt-contain_sf"/>
</dbReference>
<dbReference type="Ensembl" id="ENSCJPT00005026060.1">
    <property type="protein sequence ID" value="ENSCJPP00005018791.1"/>
    <property type="gene ID" value="ENSCJPG00005015262.1"/>
</dbReference>
<dbReference type="AlphaFoldDB" id="A0A8C2TWA3"/>
<keyword evidence="1" id="KW-0040">ANK repeat</keyword>
<organism evidence="2 3">
    <name type="scientific">Coturnix japonica</name>
    <name type="common">Japanese quail</name>
    <name type="synonym">Coturnix coturnix japonica</name>
    <dbReference type="NCBI Taxonomy" id="93934"/>
    <lineage>
        <taxon>Eukaryota</taxon>
        <taxon>Metazoa</taxon>
        <taxon>Chordata</taxon>
        <taxon>Craniata</taxon>
        <taxon>Vertebrata</taxon>
        <taxon>Euteleostomi</taxon>
        <taxon>Archelosauria</taxon>
        <taxon>Archosauria</taxon>
        <taxon>Dinosauria</taxon>
        <taxon>Saurischia</taxon>
        <taxon>Theropoda</taxon>
        <taxon>Coelurosauria</taxon>
        <taxon>Aves</taxon>
        <taxon>Neognathae</taxon>
        <taxon>Galloanserae</taxon>
        <taxon>Galliformes</taxon>
        <taxon>Phasianidae</taxon>
        <taxon>Perdicinae</taxon>
        <taxon>Coturnix</taxon>
    </lineage>
</organism>
<protein>
    <submittedName>
        <fullName evidence="2">Uncharacterized protein</fullName>
    </submittedName>
</protein>
<evidence type="ECO:0000256" key="1">
    <source>
        <dbReference type="PROSITE-ProRule" id="PRU00023"/>
    </source>
</evidence>
<sequence>MLEMTALHWAAEHNHWDVAELLVRHKGDVHATSMSDTSPFDSALDRSNLETLMILQVALSSAVFAVAVTVSSSFVLTAGEVFSLAGLISAGSGVGCRGDSPLVLGLF</sequence>
<dbReference type="Gene3D" id="1.25.40.20">
    <property type="entry name" value="Ankyrin repeat-containing domain"/>
    <property type="match status" value="1"/>
</dbReference>
<reference evidence="2" key="3">
    <citation type="submission" date="2025-09" db="UniProtKB">
        <authorList>
            <consortium name="Ensembl"/>
        </authorList>
    </citation>
    <scope>IDENTIFICATION</scope>
</reference>
<dbReference type="SMART" id="SM00248">
    <property type="entry name" value="ANK"/>
    <property type="match status" value="1"/>
</dbReference>
<dbReference type="GeneTree" id="ENSGT00940000156794"/>
<dbReference type="SUPFAM" id="SSF48403">
    <property type="entry name" value="Ankyrin repeat"/>
    <property type="match status" value="1"/>
</dbReference>
<dbReference type="Pfam" id="PF00023">
    <property type="entry name" value="Ank"/>
    <property type="match status" value="1"/>
</dbReference>
<reference evidence="2" key="1">
    <citation type="submission" date="2015-11" db="EMBL/GenBank/DDBJ databases">
        <authorList>
            <consortium name="International Coturnix japonica Genome Analysis Consortium"/>
            <person name="Warren W."/>
            <person name="Burt D.W."/>
            <person name="Antin P.B."/>
            <person name="Lanford R."/>
            <person name="Gros J."/>
            <person name="Wilson R.K."/>
        </authorList>
    </citation>
    <scope>NUCLEOTIDE SEQUENCE [LARGE SCALE GENOMIC DNA]</scope>
</reference>
<dbReference type="PROSITE" id="PS50088">
    <property type="entry name" value="ANK_REPEAT"/>
    <property type="match status" value="1"/>
</dbReference>
<feature type="repeat" description="ANK" evidence="1">
    <location>
        <begin position="2"/>
        <end position="34"/>
    </location>
</feature>
<reference evidence="2" key="2">
    <citation type="submission" date="2025-08" db="UniProtKB">
        <authorList>
            <consortium name="Ensembl"/>
        </authorList>
    </citation>
    <scope>IDENTIFICATION</scope>
</reference>
<evidence type="ECO:0000313" key="2">
    <source>
        <dbReference type="Ensembl" id="ENSCJPP00005018791.1"/>
    </source>
</evidence>
<dbReference type="InterPro" id="IPR002110">
    <property type="entry name" value="Ankyrin_rpt"/>
</dbReference>
<name>A0A8C2TWA3_COTJA</name>
<evidence type="ECO:0000313" key="3">
    <source>
        <dbReference type="Proteomes" id="UP000694412"/>
    </source>
</evidence>